<name>A0A9E7SSL9_9CAUD</name>
<sequence>MTDWIANLPSALHPRHKTAYAEPATPATRAWLSNLRTRVEDAEKAVFGLADRYGFKGFLAPDRGGWPTTFVFDEAPEHPAFKRLRRKGRPMATIAKSVEGQVFETLLKAGPAHPYVDEELRQALILPTSVHYNSDRVSGMASIAGLLDCSINWTPKRQFIFFVNPFHTYARLREQNPDADITFTGEDRPYPTPTEWRPAPGWDLLTSAKVDVIFAQARVEQEEEAA</sequence>
<reference evidence="1" key="1">
    <citation type="submission" date="2022-04" db="EMBL/GenBank/DDBJ databases">
        <authorList>
            <person name="Friedrich I."/>
            <person name="Schneider D."/>
            <person name="Poehlein A."/>
            <person name="Hertel R."/>
            <person name="Daniel R."/>
        </authorList>
    </citation>
    <scope>NUCLEOTIDE SEQUENCE</scope>
</reference>
<proteinExistence type="predicted"/>
<keyword evidence="2" id="KW-1185">Reference proteome</keyword>
<protein>
    <submittedName>
        <fullName evidence="1">Uncharacterized protein</fullName>
    </submittedName>
</protein>
<dbReference type="Proteomes" id="UP001056634">
    <property type="component" value="Segment"/>
</dbReference>
<evidence type="ECO:0000313" key="1">
    <source>
        <dbReference type="EMBL" id="UTC28956.1"/>
    </source>
</evidence>
<evidence type="ECO:0000313" key="2">
    <source>
        <dbReference type="Proteomes" id="UP001056634"/>
    </source>
</evidence>
<gene>
    <name evidence="1" type="ORF">MARCHEWKA_04440</name>
</gene>
<dbReference type="EMBL" id="ON529851">
    <property type="protein sequence ID" value="UTC28956.1"/>
    <property type="molecule type" value="Genomic_DNA"/>
</dbReference>
<accession>A0A9E7SSL9</accession>
<organism evidence="1 2">
    <name type="scientific">Brevundimonas phage vB_BpoS-Marchewka</name>
    <dbReference type="NCBI Taxonomy" id="2948604"/>
    <lineage>
        <taxon>Viruses</taxon>
        <taxon>Duplodnaviria</taxon>
        <taxon>Heunggongvirae</taxon>
        <taxon>Uroviricota</taxon>
        <taxon>Caudoviricetes</taxon>
        <taxon>Jeanschmidtviridae</taxon>
        <taxon>Marchewkavirus</taxon>
        <taxon>Marchewkavirus marchewka</taxon>
    </lineage>
</organism>